<dbReference type="GO" id="GO:0005634">
    <property type="term" value="C:nucleus"/>
    <property type="evidence" value="ECO:0007669"/>
    <property type="project" value="TreeGrafter"/>
</dbReference>
<dbReference type="PANTHER" id="PTHR21404">
    <property type="entry name" value="HEN1"/>
    <property type="match status" value="1"/>
</dbReference>
<keyword evidence="8" id="KW-0460">Magnesium</keyword>
<gene>
    <name evidence="13" type="ORF">SNE40_000780</name>
</gene>
<dbReference type="GO" id="GO:0046872">
    <property type="term" value="F:metal ion binding"/>
    <property type="evidence" value="ECO:0007669"/>
    <property type="project" value="UniProtKB-KW"/>
</dbReference>
<proteinExistence type="inferred from homology"/>
<dbReference type="GO" id="GO:0034587">
    <property type="term" value="P:piRNA processing"/>
    <property type="evidence" value="ECO:0007669"/>
    <property type="project" value="TreeGrafter"/>
</dbReference>
<comment type="cofactor">
    <cofactor evidence="1">
        <name>Mg(2+)</name>
        <dbReference type="ChEBI" id="CHEBI:18420"/>
    </cofactor>
</comment>
<evidence type="ECO:0000313" key="13">
    <source>
        <dbReference type="EMBL" id="KAK6195323.1"/>
    </source>
</evidence>
<dbReference type="GO" id="GO:0003723">
    <property type="term" value="F:RNA binding"/>
    <property type="evidence" value="ECO:0007669"/>
    <property type="project" value="UniProtKB-KW"/>
</dbReference>
<evidence type="ECO:0000256" key="5">
    <source>
        <dbReference type="ARBA" id="ARBA00022679"/>
    </source>
</evidence>
<keyword evidence="14" id="KW-1185">Reference proteome</keyword>
<dbReference type="EMBL" id="JAZGQO010000001">
    <property type="protein sequence ID" value="KAK6195323.1"/>
    <property type="molecule type" value="Genomic_DNA"/>
</dbReference>
<comment type="similarity">
    <text evidence="2">Belongs to the methyltransferase superfamily. HEN1 family.</text>
</comment>
<evidence type="ECO:0000256" key="1">
    <source>
        <dbReference type="ARBA" id="ARBA00001946"/>
    </source>
</evidence>
<dbReference type="SUPFAM" id="SSF53335">
    <property type="entry name" value="S-adenosyl-L-methionine-dependent methyltransferases"/>
    <property type="match status" value="1"/>
</dbReference>
<keyword evidence="6" id="KW-0949">S-adenosyl-L-methionine</keyword>
<dbReference type="Proteomes" id="UP001347796">
    <property type="component" value="Unassembled WGS sequence"/>
</dbReference>
<evidence type="ECO:0000256" key="8">
    <source>
        <dbReference type="ARBA" id="ARBA00022842"/>
    </source>
</evidence>
<keyword evidence="4" id="KW-0489">Methyltransferase</keyword>
<evidence type="ECO:0000256" key="7">
    <source>
        <dbReference type="ARBA" id="ARBA00022723"/>
    </source>
</evidence>
<dbReference type="GO" id="GO:0001510">
    <property type="term" value="P:RNA methylation"/>
    <property type="evidence" value="ECO:0007669"/>
    <property type="project" value="InterPro"/>
</dbReference>
<keyword evidence="9" id="KW-0694">RNA-binding</keyword>
<reference evidence="13 14" key="1">
    <citation type="submission" date="2024-01" db="EMBL/GenBank/DDBJ databases">
        <title>The genome of the rayed Mediterranean limpet Patella caerulea (Linnaeus, 1758).</title>
        <authorList>
            <person name="Anh-Thu Weber A."/>
            <person name="Halstead-Nussloch G."/>
        </authorList>
    </citation>
    <scope>NUCLEOTIDE SEQUENCE [LARGE SCALE GENOMIC DNA]</scope>
    <source>
        <strain evidence="13">AATW-2023a</strain>
        <tissue evidence="13">Whole specimen</tissue>
    </source>
</reference>
<evidence type="ECO:0000256" key="2">
    <source>
        <dbReference type="ARBA" id="ARBA00009026"/>
    </source>
</evidence>
<comment type="catalytic activity">
    <reaction evidence="12">
        <text>small RNA 3'-end nucleotide + S-adenosyl-L-methionine = small RNA 3'-end 2'-O-methylnucleotide + S-adenosyl-L-homocysteine + H(+)</text>
        <dbReference type="Rhea" id="RHEA:37887"/>
        <dbReference type="Rhea" id="RHEA-COMP:10415"/>
        <dbReference type="Rhea" id="RHEA-COMP:10416"/>
        <dbReference type="ChEBI" id="CHEBI:15378"/>
        <dbReference type="ChEBI" id="CHEBI:57856"/>
        <dbReference type="ChEBI" id="CHEBI:59789"/>
        <dbReference type="ChEBI" id="CHEBI:74896"/>
        <dbReference type="ChEBI" id="CHEBI:74898"/>
        <dbReference type="EC" id="2.1.1.386"/>
    </reaction>
</comment>
<comment type="caution">
    <text evidence="13">The sequence shown here is derived from an EMBL/GenBank/DDBJ whole genome shotgun (WGS) entry which is preliminary data.</text>
</comment>
<evidence type="ECO:0000313" key="14">
    <source>
        <dbReference type="Proteomes" id="UP001347796"/>
    </source>
</evidence>
<dbReference type="InterPro" id="IPR029063">
    <property type="entry name" value="SAM-dependent_MTases_sf"/>
</dbReference>
<name>A0AAN8KHV3_PATCE</name>
<dbReference type="InterPro" id="IPR026610">
    <property type="entry name" value="Hen1"/>
</dbReference>
<dbReference type="GO" id="GO:0005737">
    <property type="term" value="C:cytoplasm"/>
    <property type="evidence" value="ECO:0007669"/>
    <property type="project" value="TreeGrafter"/>
</dbReference>
<keyword evidence="5" id="KW-0808">Transferase</keyword>
<dbReference type="PANTHER" id="PTHR21404:SF3">
    <property type="entry name" value="SMALL RNA 2'-O-METHYLTRANSFERASE"/>
    <property type="match status" value="1"/>
</dbReference>
<accession>A0AAN8KHV3</accession>
<sequence length="395" mass="45730">MDEDDIVTTTSRPAVTVDQKETKECVKIDRKQHMEEERSLGGPRFCPPLYIQRYGFVRKILDQYKIKSVVDFGCAECKILTLMKTVESLETISLVDIDEKLLRSCQNVMRPNLDDFLHRRSNPLRIQLLAGNAAMMDERLIDVEAVTLIEIIEHLTDDVLEGVIVNIFQNIHPPLIIVTTPNSDFNVLFPGFEGFRHWDHKFEWSRSQFETWCDEVCKKHGYKVEITGIGDPPDDFQSVGYCSQAAIFTVTLTTPSEKPQKSLQLCYKMISEIDYPYKEKKLTVEEELDIEVKYYVRQQCLQALKNQEEDSIDISVEELLKMKKVGTLFSPNQIREYLERNYNLTENACNITVDLNHFICVDDDDDDDDDGGDDFDDEVNADVENICAQEEDYWD</sequence>
<evidence type="ECO:0000256" key="12">
    <source>
        <dbReference type="ARBA" id="ARBA00048418"/>
    </source>
</evidence>
<protein>
    <recommendedName>
        <fullName evidence="3">Small RNA 2'-O-methyltransferase</fullName>
        <ecNumber evidence="11">2.1.1.386</ecNumber>
    </recommendedName>
</protein>
<keyword evidence="10" id="KW-0943">RNA-mediated gene silencing</keyword>
<dbReference type="EC" id="2.1.1.386" evidence="11"/>
<evidence type="ECO:0000256" key="11">
    <source>
        <dbReference type="ARBA" id="ARBA00035025"/>
    </source>
</evidence>
<organism evidence="13 14">
    <name type="scientific">Patella caerulea</name>
    <name type="common">Rayed Mediterranean limpet</name>
    <dbReference type="NCBI Taxonomy" id="87958"/>
    <lineage>
        <taxon>Eukaryota</taxon>
        <taxon>Metazoa</taxon>
        <taxon>Spiralia</taxon>
        <taxon>Lophotrochozoa</taxon>
        <taxon>Mollusca</taxon>
        <taxon>Gastropoda</taxon>
        <taxon>Patellogastropoda</taxon>
        <taxon>Patelloidea</taxon>
        <taxon>Patellidae</taxon>
        <taxon>Patella</taxon>
    </lineage>
</organism>
<evidence type="ECO:0000256" key="9">
    <source>
        <dbReference type="ARBA" id="ARBA00022884"/>
    </source>
</evidence>
<evidence type="ECO:0000256" key="6">
    <source>
        <dbReference type="ARBA" id="ARBA00022691"/>
    </source>
</evidence>
<keyword evidence="7" id="KW-0479">Metal-binding</keyword>
<dbReference type="GO" id="GO:0090486">
    <property type="term" value="F:small RNA 2'-O-methyltransferase activity"/>
    <property type="evidence" value="ECO:0007669"/>
    <property type="project" value="UniProtKB-EC"/>
</dbReference>
<evidence type="ECO:0000256" key="10">
    <source>
        <dbReference type="ARBA" id="ARBA00023158"/>
    </source>
</evidence>
<evidence type="ECO:0000256" key="4">
    <source>
        <dbReference type="ARBA" id="ARBA00022603"/>
    </source>
</evidence>
<dbReference type="Gene3D" id="3.40.50.150">
    <property type="entry name" value="Vaccinia Virus protein VP39"/>
    <property type="match status" value="1"/>
</dbReference>
<dbReference type="GO" id="GO:0030422">
    <property type="term" value="P:siRNA processing"/>
    <property type="evidence" value="ECO:0007669"/>
    <property type="project" value="TreeGrafter"/>
</dbReference>
<evidence type="ECO:0000256" key="3">
    <source>
        <dbReference type="ARBA" id="ARBA00021330"/>
    </source>
</evidence>
<dbReference type="AlphaFoldDB" id="A0AAN8KHV3"/>